<keyword evidence="2" id="KW-0719">Serine esterase</keyword>
<sequence length="292" mass="33467">MGKLLNCTDESSRELKDCLKTKNYADIIKEQGKITDWIIDFVRFAPVIEPGDAFEPFQTKDPYLRIKRGEGSRVPLITGVVKDEGFLLNAFAMLNTKQAVDELNGNWRDVAPTILFYNNINMSVEERNMISDKIKEFYFQGKPIGPETAQGLIDSNSDRYFNYGSWEEAGLHSKFAPTYHYTLKFEGNYSITSFLFKLPNVVVSHGHDAQFLYKSYHVVPLPEAGTDSFTFSEHLIKLWVSFIKSGKPSDVYPNVEEWVPFTSQKPSTLVLDLPAENFPDPMKERMEFWKGL</sequence>
<evidence type="ECO:0000259" key="5">
    <source>
        <dbReference type="Pfam" id="PF00135"/>
    </source>
</evidence>
<dbReference type="Pfam" id="PF00135">
    <property type="entry name" value="COesterase"/>
    <property type="match status" value="1"/>
</dbReference>
<evidence type="ECO:0000256" key="3">
    <source>
        <dbReference type="ARBA" id="ARBA00022801"/>
    </source>
</evidence>
<feature type="domain" description="Carboxylesterase type B" evidence="5">
    <location>
        <begin position="2"/>
        <end position="289"/>
    </location>
</feature>
<accession>A0A8J2PER7</accession>
<comment type="caution">
    <text evidence="6">The sequence shown here is derived from an EMBL/GenBank/DDBJ whole genome shotgun (WGS) entry which is preliminary data.</text>
</comment>
<organism evidence="6 7">
    <name type="scientific">Allacma fusca</name>
    <dbReference type="NCBI Taxonomy" id="39272"/>
    <lineage>
        <taxon>Eukaryota</taxon>
        <taxon>Metazoa</taxon>
        <taxon>Ecdysozoa</taxon>
        <taxon>Arthropoda</taxon>
        <taxon>Hexapoda</taxon>
        <taxon>Collembola</taxon>
        <taxon>Symphypleona</taxon>
        <taxon>Sminthuridae</taxon>
        <taxon>Allacma</taxon>
    </lineage>
</organism>
<evidence type="ECO:0000256" key="4">
    <source>
        <dbReference type="ARBA" id="ARBA00023180"/>
    </source>
</evidence>
<dbReference type="PANTHER" id="PTHR43142">
    <property type="entry name" value="CARBOXYLIC ESTER HYDROLASE"/>
    <property type="match status" value="1"/>
</dbReference>
<dbReference type="PANTHER" id="PTHR43142:SF1">
    <property type="entry name" value="CARBOXYLIC ESTER HYDROLASE"/>
    <property type="match status" value="1"/>
</dbReference>
<keyword evidence="4" id="KW-0325">Glycoprotein</keyword>
<keyword evidence="3" id="KW-0378">Hydrolase</keyword>
<comment type="similarity">
    <text evidence="1">Belongs to the type-B carboxylesterase/lipase family.</text>
</comment>
<protein>
    <recommendedName>
        <fullName evidence="5">Carboxylesterase type B domain-containing protein</fullName>
    </recommendedName>
</protein>
<evidence type="ECO:0000256" key="2">
    <source>
        <dbReference type="ARBA" id="ARBA00022487"/>
    </source>
</evidence>
<feature type="non-terminal residue" evidence="6">
    <location>
        <position position="1"/>
    </location>
</feature>
<name>A0A8J2PER7_9HEXA</name>
<evidence type="ECO:0000256" key="1">
    <source>
        <dbReference type="ARBA" id="ARBA00005964"/>
    </source>
</evidence>
<dbReference type="OrthoDB" id="19653at2759"/>
<evidence type="ECO:0000313" key="6">
    <source>
        <dbReference type="EMBL" id="CAG7734586.1"/>
    </source>
</evidence>
<dbReference type="AlphaFoldDB" id="A0A8J2PER7"/>
<dbReference type="InterPro" id="IPR002018">
    <property type="entry name" value="CarbesteraseB"/>
</dbReference>
<keyword evidence="7" id="KW-1185">Reference proteome</keyword>
<dbReference type="Proteomes" id="UP000708208">
    <property type="component" value="Unassembled WGS sequence"/>
</dbReference>
<dbReference type="GO" id="GO:0052689">
    <property type="term" value="F:carboxylic ester hydrolase activity"/>
    <property type="evidence" value="ECO:0007669"/>
    <property type="project" value="UniProtKB-KW"/>
</dbReference>
<gene>
    <name evidence="6" type="ORF">AFUS01_LOCUS22968</name>
</gene>
<proteinExistence type="inferred from homology"/>
<reference evidence="6" key="1">
    <citation type="submission" date="2021-06" db="EMBL/GenBank/DDBJ databases">
        <authorList>
            <person name="Hodson N. C."/>
            <person name="Mongue J. A."/>
            <person name="Jaron S. K."/>
        </authorList>
    </citation>
    <scope>NUCLEOTIDE SEQUENCE</scope>
</reference>
<dbReference type="EMBL" id="CAJVCH010272134">
    <property type="protein sequence ID" value="CAG7734586.1"/>
    <property type="molecule type" value="Genomic_DNA"/>
</dbReference>
<evidence type="ECO:0000313" key="7">
    <source>
        <dbReference type="Proteomes" id="UP000708208"/>
    </source>
</evidence>